<name>A0A4Q0T6H2_9BACT</name>
<reference evidence="1 2" key="1">
    <citation type="submission" date="2018-11" db="EMBL/GenBank/DDBJ databases">
        <authorList>
            <person name="Mardanov A.V."/>
            <person name="Ravin N.V."/>
            <person name="Dedysh S.N."/>
        </authorList>
    </citation>
    <scope>NUCLEOTIDE SEQUENCE [LARGE SCALE GENOMIC DNA]</scope>
    <source>
        <strain evidence="1 2">AF10</strain>
    </source>
</reference>
<dbReference type="EMBL" id="RDSM01000001">
    <property type="protein sequence ID" value="RXH57171.1"/>
    <property type="molecule type" value="Genomic_DNA"/>
</dbReference>
<keyword evidence="2" id="KW-1185">Reference proteome</keyword>
<organism evidence="1 2">
    <name type="scientific">Granulicella sibirica</name>
    <dbReference type="NCBI Taxonomy" id="2479048"/>
    <lineage>
        <taxon>Bacteria</taxon>
        <taxon>Pseudomonadati</taxon>
        <taxon>Acidobacteriota</taxon>
        <taxon>Terriglobia</taxon>
        <taxon>Terriglobales</taxon>
        <taxon>Acidobacteriaceae</taxon>
        <taxon>Granulicella</taxon>
    </lineage>
</organism>
<sequence>MELIEDVTRYESMNGLQVASSRELFTCDSKGRRTDAASLGQIELRNFFFAD</sequence>
<dbReference type="AlphaFoldDB" id="A0A4Q0T6H2"/>
<accession>A0A4Q0T6H2</accession>
<proteinExistence type="predicted"/>
<evidence type="ECO:0000313" key="1">
    <source>
        <dbReference type="EMBL" id="RXH57171.1"/>
    </source>
</evidence>
<comment type="caution">
    <text evidence="1">The sequence shown here is derived from an EMBL/GenBank/DDBJ whole genome shotgun (WGS) entry which is preliminary data.</text>
</comment>
<protein>
    <submittedName>
        <fullName evidence="1">Uncharacterized protein</fullName>
    </submittedName>
</protein>
<dbReference type="Proteomes" id="UP000289437">
    <property type="component" value="Unassembled WGS sequence"/>
</dbReference>
<reference evidence="2" key="2">
    <citation type="submission" date="2019-02" db="EMBL/GenBank/DDBJ databases">
        <title>Granulicella sibirica sp. nov., a psychrotolerant acidobacterium isolated from an organic soil layer in forested tundra, West Siberia.</title>
        <authorList>
            <person name="Oshkin I.Y."/>
            <person name="Kulichevskaya I.S."/>
            <person name="Rijpstra W.I.C."/>
            <person name="Sinninghe Damste J.S."/>
            <person name="Rakitin A.L."/>
            <person name="Ravin N.V."/>
            <person name="Dedysh S.N."/>
        </authorList>
    </citation>
    <scope>NUCLEOTIDE SEQUENCE [LARGE SCALE GENOMIC DNA]</scope>
    <source>
        <strain evidence="2">AF10</strain>
    </source>
</reference>
<evidence type="ECO:0000313" key="2">
    <source>
        <dbReference type="Proteomes" id="UP000289437"/>
    </source>
</evidence>
<gene>
    <name evidence="1" type="ORF">GRAN_0481</name>
</gene>